<dbReference type="NCBIfam" id="TIGR01993">
    <property type="entry name" value="Pyr-5-nucltdase"/>
    <property type="match status" value="1"/>
</dbReference>
<dbReference type="PANTHER" id="PTHR47438">
    <property type="entry name" value="PHOSPHATE METABOLISM PROTEIN 8-RELATED"/>
    <property type="match status" value="1"/>
</dbReference>
<dbReference type="NCBIfam" id="TIGR01509">
    <property type="entry name" value="HAD-SF-IA-v3"/>
    <property type="match status" value="1"/>
</dbReference>
<accession>A0A4Q1HH98</accession>
<proteinExistence type="predicted"/>
<protein>
    <submittedName>
        <fullName evidence="1">Pyrimidine 5'-nucleotidase</fullName>
    </submittedName>
</protein>
<dbReference type="SFLD" id="SFLDG01132">
    <property type="entry name" value="C1.5.3:_5'-Nucleotidase_Like"/>
    <property type="match status" value="1"/>
</dbReference>
<keyword evidence="2" id="KW-1185">Reference proteome</keyword>
<dbReference type="GO" id="GO:0006206">
    <property type="term" value="P:pyrimidine nucleobase metabolic process"/>
    <property type="evidence" value="ECO:0007669"/>
    <property type="project" value="TreeGrafter"/>
</dbReference>
<organism evidence="1 2">
    <name type="scientific">Achromobacter aloeverae</name>
    <dbReference type="NCBI Taxonomy" id="1750518"/>
    <lineage>
        <taxon>Bacteria</taxon>
        <taxon>Pseudomonadati</taxon>
        <taxon>Pseudomonadota</taxon>
        <taxon>Betaproteobacteria</taxon>
        <taxon>Burkholderiales</taxon>
        <taxon>Alcaligenaceae</taxon>
        <taxon>Achromobacter</taxon>
    </lineage>
</organism>
<name>A0A4Q1HH98_9BURK</name>
<dbReference type="PANTHER" id="PTHR47438:SF1">
    <property type="entry name" value="PHOSPHATE METABOLISM PROTEIN 8-RELATED"/>
    <property type="match status" value="1"/>
</dbReference>
<dbReference type="InterPro" id="IPR052791">
    <property type="entry name" value="SSM1_domain"/>
</dbReference>
<dbReference type="OrthoDB" id="8558420at2"/>
<dbReference type="InterPro" id="IPR023214">
    <property type="entry name" value="HAD_sf"/>
</dbReference>
<evidence type="ECO:0000313" key="1">
    <source>
        <dbReference type="EMBL" id="RXN86920.1"/>
    </source>
</evidence>
<dbReference type="EMBL" id="PYAL01000005">
    <property type="protein sequence ID" value="RXN86920.1"/>
    <property type="molecule type" value="Genomic_DNA"/>
</dbReference>
<dbReference type="GO" id="GO:0008252">
    <property type="term" value="F:nucleotidase activity"/>
    <property type="evidence" value="ECO:0007669"/>
    <property type="project" value="TreeGrafter"/>
</dbReference>
<dbReference type="InterPro" id="IPR006439">
    <property type="entry name" value="HAD-SF_hydro_IA"/>
</dbReference>
<dbReference type="SUPFAM" id="SSF56784">
    <property type="entry name" value="HAD-like"/>
    <property type="match status" value="1"/>
</dbReference>
<dbReference type="Gene3D" id="3.40.50.1000">
    <property type="entry name" value="HAD superfamily/HAD-like"/>
    <property type="match status" value="1"/>
</dbReference>
<dbReference type="Pfam" id="PF00702">
    <property type="entry name" value="Hydrolase"/>
    <property type="match status" value="1"/>
</dbReference>
<comment type="caution">
    <text evidence="1">The sequence shown here is derived from an EMBL/GenBank/DDBJ whole genome shotgun (WGS) entry which is preliminary data.</text>
</comment>
<dbReference type="SFLD" id="SFLDS00003">
    <property type="entry name" value="Haloacid_Dehalogenase"/>
    <property type="match status" value="1"/>
</dbReference>
<dbReference type="GO" id="GO:0009166">
    <property type="term" value="P:nucleotide catabolic process"/>
    <property type="evidence" value="ECO:0007669"/>
    <property type="project" value="TreeGrafter"/>
</dbReference>
<evidence type="ECO:0000313" key="2">
    <source>
        <dbReference type="Proteomes" id="UP000290849"/>
    </source>
</evidence>
<sequence>MLARRNLLRPAARLRRSRRVGAGAGTGAGRLWLFDLDNTLHNTSHAIFPRIDAGMTRAVEQALGVDTATANALRKEYWQRYGATVIGLVKHHGIDADEFLRMSHDFDVRPLIRSESGLAAKLRRLPGRKVLLTNAPYHYARAVLRHMGVLRQFESLWSIEHTRWHGGFRPKPSPALLRHVLAREGAAPRNTVLVEDTLANLRGARRAGLRTVHVFHPGTPFASGLRQRPSYVDLRVNSVSELLLSRRPLR</sequence>
<dbReference type="Proteomes" id="UP000290849">
    <property type="component" value="Unassembled WGS sequence"/>
</dbReference>
<dbReference type="Gene3D" id="1.10.150.450">
    <property type="match status" value="1"/>
</dbReference>
<dbReference type="SFLD" id="SFLDG01129">
    <property type="entry name" value="C1.5:_HAD__Beta-PGM__Phosphata"/>
    <property type="match status" value="1"/>
</dbReference>
<dbReference type="InterPro" id="IPR036412">
    <property type="entry name" value="HAD-like_sf"/>
</dbReference>
<dbReference type="AlphaFoldDB" id="A0A4Q1HH98"/>
<reference evidence="1 2" key="1">
    <citation type="journal article" date="2017" name="Int. J. Syst. Evol. Microbiol.">
        <title>Achromobacter aloeverae sp. nov., isolated from the root of Aloe vera (L.) Burm.f.</title>
        <authorList>
            <person name="Kuncharoen N."/>
            <person name="Muramatsu Y."/>
            <person name="Shibata C."/>
            <person name="Kamakura Y."/>
            <person name="Nakagawa Y."/>
            <person name="Tanasupawat S."/>
        </authorList>
    </citation>
    <scope>NUCLEOTIDE SEQUENCE [LARGE SCALE GENOMIC DNA]</scope>
    <source>
        <strain evidence="1 2">AVA-1</strain>
    </source>
</reference>
<gene>
    <name evidence="1" type="ORF">C7R54_18645</name>
</gene>
<dbReference type="InterPro" id="IPR010237">
    <property type="entry name" value="Pyr-5-nucltdase"/>
</dbReference>
<dbReference type="RefSeq" id="WP_129151923.1">
    <property type="nucleotide sequence ID" value="NZ_JBHSDO010000012.1"/>
</dbReference>